<evidence type="ECO:0000313" key="3">
    <source>
        <dbReference type="EMBL" id="QGR19133.1"/>
    </source>
</evidence>
<dbReference type="PANTHER" id="PTHR46401:SF2">
    <property type="entry name" value="GLYCOSYLTRANSFERASE WBBK-RELATED"/>
    <property type="match status" value="1"/>
</dbReference>
<protein>
    <submittedName>
        <fullName evidence="3">Glycosyltransferase</fullName>
    </submittedName>
</protein>
<organism evidence="3 4">
    <name type="scientific">Stygiolobus azoricus</name>
    <dbReference type="NCBI Taxonomy" id="41675"/>
    <lineage>
        <taxon>Archaea</taxon>
        <taxon>Thermoproteota</taxon>
        <taxon>Thermoprotei</taxon>
        <taxon>Sulfolobales</taxon>
        <taxon>Sulfolobaceae</taxon>
        <taxon>Stygiolobus</taxon>
    </lineage>
</organism>
<dbReference type="GO" id="GO:0016757">
    <property type="term" value="F:glycosyltransferase activity"/>
    <property type="evidence" value="ECO:0007669"/>
    <property type="project" value="InterPro"/>
</dbReference>
<sequence length="115" mass="13026">MKYFGKIGDKIYLYSLMKSSKIMIYPSYVDSFGIVVAEVLANGLPVVVYDIPAIKHYYGDCKAVKVVRSGDKEALFEAAVELLGNYKEFKQIAIECAKKYSWNTVYAFSSKVLQR</sequence>
<dbReference type="OrthoDB" id="26106at2157"/>
<name>A0A650CMY9_9CREN</name>
<feature type="domain" description="Glycosyl transferase family 1" evidence="2">
    <location>
        <begin position="12"/>
        <end position="94"/>
    </location>
</feature>
<proteinExistence type="predicted"/>
<dbReference type="Pfam" id="PF00534">
    <property type="entry name" value="Glycos_transf_1"/>
    <property type="match status" value="1"/>
</dbReference>
<dbReference type="KEGG" id="sazo:D1868_03505"/>
<accession>A0A650CMY9</accession>
<gene>
    <name evidence="3" type="ORF">D1868_03505</name>
</gene>
<dbReference type="AlphaFoldDB" id="A0A650CMY9"/>
<dbReference type="PANTHER" id="PTHR46401">
    <property type="entry name" value="GLYCOSYLTRANSFERASE WBBK-RELATED"/>
    <property type="match status" value="1"/>
</dbReference>
<dbReference type="SUPFAM" id="SSF53756">
    <property type="entry name" value="UDP-Glycosyltransferase/glycogen phosphorylase"/>
    <property type="match status" value="1"/>
</dbReference>
<dbReference type="Gene3D" id="3.40.50.2000">
    <property type="entry name" value="Glycogen Phosphorylase B"/>
    <property type="match status" value="1"/>
</dbReference>
<reference evidence="3 4" key="1">
    <citation type="submission" date="2019-10" db="EMBL/GenBank/DDBJ databases">
        <title>Genome Sequences from Six Type Strain Members of the Archaeal Family Sulfolobaceae: Acidianus ambivalens, Acidianus infernus, Metallosphaera prunae, Stygiolobus azoricus, Sulfolobus metallicus, and Sulfurisphaera ohwakuensis.</title>
        <authorList>
            <person name="Counts J.A."/>
            <person name="Kelly R.M."/>
        </authorList>
    </citation>
    <scope>NUCLEOTIDE SEQUENCE [LARGE SCALE GENOMIC DNA]</scope>
    <source>
        <strain evidence="3 4">FC6</strain>
    </source>
</reference>
<dbReference type="InterPro" id="IPR001296">
    <property type="entry name" value="Glyco_trans_1"/>
</dbReference>
<keyword evidence="4" id="KW-1185">Reference proteome</keyword>
<keyword evidence="1 3" id="KW-0808">Transferase</keyword>
<dbReference type="EMBL" id="CP045483">
    <property type="protein sequence ID" value="QGR19133.1"/>
    <property type="molecule type" value="Genomic_DNA"/>
</dbReference>
<evidence type="ECO:0000256" key="1">
    <source>
        <dbReference type="ARBA" id="ARBA00022679"/>
    </source>
</evidence>
<dbReference type="Proteomes" id="UP000423396">
    <property type="component" value="Chromosome"/>
</dbReference>
<evidence type="ECO:0000259" key="2">
    <source>
        <dbReference type="Pfam" id="PF00534"/>
    </source>
</evidence>
<evidence type="ECO:0000313" key="4">
    <source>
        <dbReference type="Proteomes" id="UP000423396"/>
    </source>
</evidence>